<dbReference type="EMBL" id="JAIPUX010005290">
    <property type="protein sequence ID" value="KAH0616825.1"/>
    <property type="molecule type" value="Genomic_DNA"/>
</dbReference>
<proteinExistence type="predicted"/>
<protein>
    <submittedName>
        <fullName evidence="1">Uncharacterized protein</fullName>
    </submittedName>
</protein>
<reference evidence="1 2" key="1">
    <citation type="journal article" date="2022" name="Gigascience">
        <title>A chromosome-level genome assembly and annotation of the desert horned lizard, Phrynosoma platyrhinos, provides insight into chromosomal rearrangements among reptiles.</title>
        <authorList>
            <person name="Koochekian N."/>
            <person name="Ascanio A."/>
            <person name="Farleigh K."/>
            <person name="Card D.C."/>
            <person name="Schield D.R."/>
            <person name="Castoe T.A."/>
            <person name="Jezkova T."/>
        </authorList>
    </citation>
    <scope>NUCLEOTIDE SEQUENCE [LARGE SCALE GENOMIC DNA]</scope>
    <source>
        <strain evidence="1">NK-2021</strain>
    </source>
</reference>
<evidence type="ECO:0000313" key="1">
    <source>
        <dbReference type="EMBL" id="KAH0616825.1"/>
    </source>
</evidence>
<comment type="caution">
    <text evidence="1">The sequence shown here is derived from an EMBL/GenBank/DDBJ whole genome shotgun (WGS) entry which is preliminary data.</text>
</comment>
<name>A0ABQ7SHJ3_PHRPL</name>
<evidence type="ECO:0000313" key="2">
    <source>
        <dbReference type="Proteomes" id="UP000826234"/>
    </source>
</evidence>
<accession>A0ABQ7SHJ3</accession>
<gene>
    <name evidence="1" type="ORF">JD844_028239</name>
</gene>
<sequence>MFPFDFPRLLEANYHLTEESGKILLERGATKVPGGKKSLQFGLQQRHSTPPEHQVNFVKKIQADVLMIIAQGGIFTKQSIDEIVEYSVIIQEAFRTSRKEDYHKGPEILGNQKPSCHSITGDDPSNLEWEKILIHHRIVIDNLLNVEGKQHQALKVRSPEEALQRLLEANNHLTEESGKILLERGATKVPGGLVYNRDIRLLSHTSHPIPIEHQVNYVKKIQADVLMITAQDGIFTKQSSDRFAEYFVILQEAFRASRKEVKGIVKKSSSDNPATAEMVNEIMMPSNKIERSSIGNGMPLVDLGETCPGGNGSGAEASEVEEIWPYEYEQRSGKVTLHTVVVYQDLPASGTDMILYCTRGQDELSTHDPPHFMFGIIGFSTEDSMIPMSGRLLWHKNRDVLSNLPFRLRVRDKMGALKVGKDLDRCSSSWRTSQYRR</sequence>
<dbReference type="Proteomes" id="UP000826234">
    <property type="component" value="Unassembled WGS sequence"/>
</dbReference>
<organism evidence="1 2">
    <name type="scientific">Phrynosoma platyrhinos</name>
    <name type="common">Desert horned lizard</name>
    <dbReference type="NCBI Taxonomy" id="52577"/>
    <lineage>
        <taxon>Eukaryota</taxon>
        <taxon>Metazoa</taxon>
        <taxon>Chordata</taxon>
        <taxon>Craniata</taxon>
        <taxon>Vertebrata</taxon>
        <taxon>Euteleostomi</taxon>
        <taxon>Lepidosauria</taxon>
        <taxon>Squamata</taxon>
        <taxon>Bifurcata</taxon>
        <taxon>Unidentata</taxon>
        <taxon>Episquamata</taxon>
        <taxon>Toxicofera</taxon>
        <taxon>Iguania</taxon>
        <taxon>Phrynosomatidae</taxon>
        <taxon>Phrynosomatinae</taxon>
        <taxon>Phrynosoma</taxon>
    </lineage>
</organism>
<keyword evidence="2" id="KW-1185">Reference proteome</keyword>